<dbReference type="Pfam" id="PF01473">
    <property type="entry name" value="Choline_bind_1"/>
    <property type="match status" value="1"/>
</dbReference>
<comment type="caution">
    <text evidence="3">The sequence shown here is derived from an EMBL/GenBank/DDBJ whole genome shotgun (WGS) entry which is preliminary data.</text>
</comment>
<dbReference type="PROSITE" id="PS51170">
    <property type="entry name" value="CW"/>
    <property type="match status" value="1"/>
</dbReference>
<sequence>MYVTKTGCQWRMLPHDFPLYLMVWSFFRRSMTTGWFQVNGRWYYAYSSGALAVNTTVDGYFVNYNGEWVQ</sequence>
<gene>
    <name evidence="3" type="ORF">GM545_10055</name>
</gene>
<accession>A0A7X2XL58</accession>
<feature type="repeat" description="Cell wall-binding" evidence="2">
    <location>
        <begin position="32"/>
        <end position="51"/>
    </location>
</feature>
<dbReference type="EMBL" id="WNHU01000067">
    <property type="protein sequence ID" value="MTV43927.1"/>
    <property type="molecule type" value="Genomic_DNA"/>
</dbReference>
<evidence type="ECO:0000256" key="1">
    <source>
        <dbReference type="ARBA" id="ARBA00022737"/>
    </source>
</evidence>
<evidence type="ECO:0000313" key="3">
    <source>
        <dbReference type="EMBL" id="MTV43927.1"/>
    </source>
</evidence>
<dbReference type="Gene3D" id="2.10.270.10">
    <property type="entry name" value="Cholin Binding"/>
    <property type="match status" value="1"/>
</dbReference>
<dbReference type="AlphaFoldDB" id="A0A7X2XL58"/>
<evidence type="ECO:0000313" key="4">
    <source>
        <dbReference type="Proteomes" id="UP000467349"/>
    </source>
</evidence>
<evidence type="ECO:0000256" key="2">
    <source>
        <dbReference type="PROSITE-ProRule" id="PRU00591"/>
    </source>
</evidence>
<dbReference type="InterPro" id="IPR018337">
    <property type="entry name" value="Cell_wall/Cho-bd_repeat"/>
</dbReference>
<organism evidence="3 4">
    <name type="scientific">Streptococcus pneumoniae</name>
    <dbReference type="NCBI Taxonomy" id="1313"/>
    <lineage>
        <taxon>Bacteria</taxon>
        <taxon>Bacillati</taxon>
        <taxon>Bacillota</taxon>
        <taxon>Bacilli</taxon>
        <taxon>Lactobacillales</taxon>
        <taxon>Streptococcaceae</taxon>
        <taxon>Streptococcus</taxon>
    </lineage>
</organism>
<name>A0A7X2XL58_STREE</name>
<dbReference type="SUPFAM" id="SSF69360">
    <property type="entry name" value="Cell wall binding repeat"/>
    <property type="match status" value="1"/>
</dbReference>
<reference evidence="3 4" key="1">
    <citation type="submission" date="2019-11" db="EMBL/GenBank/DDBJ databases">
        <title>Growth characteristics of pneumococcus vary with the chemical composition of the capsule and with environmental conditions.</title>
        <authorList>
            <person name="Tothpal A."/>
            <person name="Desobry K."/>
            <person name="Joshi S."/>
            <person name="Wyllie A.L."/>
            <person name="Weinberger D.M."/>
        </authorList>
    </citation>
    <scope>NUCLEOTIDE SEQUENCE [LARGE SCALE GENOMIC DNA]</scope>
    <source>
        <strain evidence="4">pnumococcus09N</strain>
    </source>
</reference>
<protein>
    <submittedName>
        <fullName evidence="3">Transposase</fullName>
    </submittedName>
</protein>
<dbReference type="Proteomes" id="UP000467349">
    <property type="component" value="Unassembled WGS sequence"/>
</dbReference>
<keyword evidence="1" id="KW-0677">Repeat</keyword>
<proteinExistence type="predicted"/>